<dbReference type="eggNOG" id="COG1413">
    <property type="taxonomic scope" value="Bacteria"/>
</dbReference>
<dbReference type="Proteomes" id="UP000000238">
    <property type="component" value="Chromosome"/>
</dbReference>
<evidence type="ECO:0000313" key="1">
    <source>
        <dbReference type="EMBL" id="ABC33669.1"/>
    </source>
</evidence>
<sequence length="452" mass="50341">MSLTKADFHRELFLEHLEEASFLYSSRLAWRDDRELSWVDTLDLESRLDAHIEALIDGEEEAKALCLSRIKEADVGELYALTSYLCKLQDGAALTGLWRTLIDILDYPPEEEEDEADQDAIDKIVSVAEALRVYYPMAWRQRAAALLESEHQKLFPIVAPAIAQAGGITRQGAENLLSTSGPELLPRAIRIVADNGDAGHAALLKSYLQHENNQVAEAAGIALLRLGQRQTVTSVNGKTAALAIPIALAGVKKQAAQLQQLVRDGQVSSTTLIALGLAGDLTSVNLLLRELGDKPFAPDAALALELMLGAALYQETFVPEQFAKEDLFEHELEAFREGKSPQHPEGREFGVTVDQLCQDPAQWREWLVQNESRFDPSLRYRGGQPYSAQAVWSGLCHRRTPPQVRQWLMDELGIQFGLRHKLNINDPVLRQSKQLRDLSGWVREQSVAPTWA</sequence>
<gene>
    <name evidence="1" type="ordered locus">HCH_07057</name>
</gene>
<keyword evidence="2" id="KW-1185">Reference proteome</keyword>
<evidence type="ECO:0000313" key="2">
    <source>
        <dbReference type="Proteomes" id="UP000000238"/>
    </source>
</evidence>
<name>Q2S6Q5_HAHCH</name>
<dbReference type="KEGG" id="hch:HCH_07057"/>
<dbReference type="STRING" id="349521.HCH_07057"/>
<dbReference type="HOGENOM" id="CLU_609426_0_0_6"/>
<organism evidence="1 2">
    <name type="scientific">Hahella chejuensis (strain KCTC 2396)</name>
    <dbReference type="NCBI Taxonomy" id="349521"/>
    <lineage>
        <taxon>Bacteria</taxon>
        <taxon>Pseudomonadati</taxon>
        <taxon>Pseudomonadota</taxon>
        <taxon>Gammaproteobacteria</taxon>
        <taxon>Oceanospirillales</taxon>
        <taxon>Hahellaceae</taxon>
        <taxon>Hahella</taxon>
    </lineage>
</organism>
<dbReference type="OrthoDB" id="6190717at2"/>
<reference evidence="1 2" key="1">
    <citation type="journal article" date="2005" name="Nucleic Acids Res.">
        <title>Genomic blueprint of Hahella chejuensis, a marine microbe producing an algicidal agent.</title>
        <authorList>
            <person name="Jeong H."/>
            <person name="Yim J.H."/>
            <person name="Lee C."/>
            <person name="Choi S.-H."/>
            <person name="Park Y.K."/>
            <person name="Yoon S.H."/>
            <person name="Hur C.-G."/>
            <person name="Kang H.-Y."/>
            <person name="Kim D."/>
            <person name="Lee H.H."/>
            <person name="Park K.H."/>
            <person name="Park S.-H."/>
            <person name="Park H.-S."/>
            <person name="Lee H.K."/>
            <person name="Oh T.K."/>
            <person name="Kim J.F."/>
        </authorList>
    </citation>
    <scope>NUCLEOTIDE SEQUENCE [LARGE SCALE GENOMIC DNA]</scope>
    <source>
        <strain evidence="1 2">KCTC 2396</strain>
    </source>
</reference>
<evidence type="ECO:0008006" key="3">
    <source>
        <dbReference type="Google" id="ProtNLM"/>
    </source>
</evidence>
<accession>Q2S6Q5</accession>
<proteinExistence type="predicted"/>
<dbReference type="EMBL" id="CP000155">
    <property type="protein sequence ID" value="ABC33669.1"/>
    <property type="molecule type" value="Genomic_DNA"/>
</dbReference>
<protein>
    <recommendedName>
        <fullName evidence="3">FOG: HEAT repeat</fullName>
    </recommendedName>
</protein>
<dbReference type="AlphaFoldDB" id="Q2S6Q5"/>
<dbReference type="RefSeq" id="WP_011400719.1">
    <property type="nucleotide sequence ID" value="NC_007645.1"/>
</dbReference>